<feature type="compositionally biased region" description="Polar residues" evidence="4">
    <location>
        <begin position="127"/>
        <end position="150"/>
    </location>
</feature>
<sequence>MSRWSLPVNLPTLWTPRKQTKESAPGPASSPLAEENLNRIQKPRNQKSRAGRLSRKQLRDLASKVANSTVLEEVHWTARADNQAQKSFNNGSSPASRRGSNATQSLHDGRDGTGLDLEVKDDDAEPESSNSIRFSTQPPHMPFISSTTDIDTQDRDEFEDALVTATPNEFPGEDDEEGLPLQGDTAESSVLGEKEEEVEADEQDDAESDEEEYTFTDLLDYRWNDDEIEIEVKWHGYPSTWEPEANLHRDAPDTLFKFWQSQGGRPDNPRDPDLYDIFAIRKHSPNRQKLFVEWTGYPPSENCWVPLKVVKQTAPEVVDKYFQSLPQKSRKRS</sequence>
<evidence type="ECO:0000313" key="7">
    <source>
        <dbReference type="Proteomes" id="UP000029964"/>
    </source>
</evidence>
<feature type="region of interest" description="Disordered" evidence="4">
    <location>
        <begin position="1"/>
        <end position="59"/>
    </location>
</feature>
<name>A0A086SUN3_HAPC1</name>
<dbReference type="CDD" id="cd00024">
    <property type="entry name" value="CD_CSD"/>
    <property type="match status" value="1"/>
</dbReference>
<comment type="subcellular location">
    <subcellularLocation>
        <location evidence="1">Nucleus</location>
    </subcellularLocation>
</comment>
<dbReference type="InterPro" id="IPR016197">
    <property type="entry name" value="Chromo-like_dom_sf"/>
</dbReference>
<evidence type="ECO:0000256" key="4">
    <source>
        <dbReference type="SAM" id="MobiDB-lite"/>
    </source>
</evidence>
<accession>A0A086SUN3</accession>
<dbReference type="STRING" id="857340.A0A086SUN3"/>
<reference evidence="7" key="1">
    <citation type="journal article" date="2014" name="Genome Announc.">
        <title>Genome sequence and annotation of Acremonium chrysogenum, producer of the beta-lactam antibiotic cephalosporin C.</title>
        <authorList>
            <person name="Terfehr D."/>
            <person name="Dahlmann T.A."/>
            <person name="Specht T."/>
            <person name="Zadra I."/>
            <person name="Kuernsteiner H."/>
            <person name="Kueck U."/>
        </authorList>
    </citation>
    <scope>NUCLEOTIDE SEQUENCE [LARGE SCALE GENOMIC DNA]</scope>
    <source>
        <strain evidence="7">ATCC 11550 / CBS 779.69 / DSM 880 / IAM 14645 / JCM 23072 / IMI 49137</strain>
    </source>
</reference>
<organism evidence="6 7">
    <name type="scientific">Hapsidospora chrysogenum (strain ATCC 11550 / CBS 779.69 / DSM 880 / IAM 14645 / JCM 23072 / IMI 49137)</name>
    <name type="common">Acremonium chrysogenum</name>
    <dbReference type="NCBI Taxonomy" id="857340"/>
    <lineage>
        <taxon>Eukaryota</taxon>
        <taxon>Fungi</taxon>
        <taxon>Dikarya</taxon>
        <taxon>Ascomycota</taxon>
        <taxon>Pezizomycotina</taxon>
        <taxon>Sordariomycetes</taxon>
        <taxon>Hypocreomycetidae</taxon>
        <taxon>Hypocreales</taxon>
        <taxon>Bionectriaceae</taxon>
        <taxon>Hapsidospora</taxon>
    </lineage>
</organism>
<proteinExistence type="predicted"/>
<dbReference type="Pfam" id="PF00385">
    <property type="entry name" value="Chromo"/>
    <property type="match status" value="2"/>
</dbReference>
<dbReference type="Proteomes" id="UP000029964">
    <property type="component" value="Unassembled WGS sequence"/>
</dbReference>
<protein>
    <recommendedName>
        <fullName evidence="5">Chromo domain-containing protein</fullName>
    </recommendedName>
</protein>
<dbReference type="HOGENOM" id="CLU_056403_1_0_1"/>
<feature type="compositionally biased region" description="Polar residues" evidence="4">
    <location>
        <begin position="80"/>
        <end position="106"/>
    </location>
</feature>
<dbReference type="AlphaFoldDB" id="A0A086SUN3"/>
<dbReference type="GO" id="GO:0005634">
    <property type="term" value="C:nucleus"/>
    <property type="evidence" value="ECO:0007669"/>
    <property type="project" value="UniProtKB-SubCell"/>
</dbReference>
<feature type="domain" description="Chromo" evidence="5">
    <location>
        <begin position="272"/>
        <end position="333"/>
    </location>
</feature>
<feature type="compositionally biased region" description="Basic residues" evidence="4">
    <location>
        <begin position="41"/>
        <end position="56"/>
    </location>
</feature>
<evidence type="ECO:0000259" key="5">
    <source>
        <dbReference type="PROSITE" id="PS50013"/>
    </source>
</evidence>
<evidence type="ECO:0000256" key="2">
    <source>
        <dbReference type="ARBA" id="ARBA00011353"/>
    </source>
</evidence>
<dbReference type="SMART" id="SM00298">
    <property type="entry name" value="CHROMO"/>
    <property type="match status" value="2"/>
</dbReference>
<dbReference type="InterPro" id="IPR000953">
    <property type="entry name" value="Chromo/chromo_shadow_dom"/>
</dbReference>
<dbReference type="OrthoDB" id="433924at2759"/>
<dbReference type="PROSITE" id="PS50013">
    <property type="entry name" value="CHROMO_2"/>
    <property type="match status" value="2"/>
</dbReference>
<comment type="subunit">
    <text evidence="2">Component of the NuA4 histone acetyltransferase complex.</text>
</comment>
<dbReference type="Gene3D" id="2.40.50.40">
    <property type="match status" value="2"/>
</dbReference>
<comment type="caution">
    <text evidence="6">The sequence shown here is derived from an EMBL/GenBank/DDBJ whole genome shotgun (WGS) entry which is preliminary data.</text>
</comment>
<feature type="compositionally biased region" description="Acidic residues" evidence="4">
    <location>
        <begin position="194"/>
        <end position="212"/>
    </location>
</feature>
<feature type="region of interest" description="Disordered" evidence="4">
    <location>
        <begin position="166"/>
        <end position="212"/>
    </location>
</feature>
<evidence type="ECO:0000313" key="6">
    <source>
        <dbReference type="EMBL" id="KFH40815.1"/>
    </source>
</evidence>
<dbReference type="InterPro" id="IPR023780">
    <property type="entry name" value="Chromo_domain"/>
</dbReference>
<evidence type="ECO:0000256" key="1">
    <source>
        <dbReference type="ARBA" id="ARBA00004123"/>
    </source>
</evidence>
<keyword evidence="3" id="KW-0539">Nucleus</keyword>
<evidence type="ECO:0000256" key="3">
    <source>
        <dbReference type="ARBA" id="ARBA00023242"/>
    </source>
</evidence>
<dbReference type="GO" id="GO:0006338">
    <property type="term" value="P:chromatin remodeling"/>
    <property type="evidence" value="ECO:0007669"/>
    <property type="project" value="UniProtKB-ARBA"/>
</dbReference>
<dbReference type="PANTHER" id="PTHR22812">
    <property type="entry name" value="CHROMOBOX PROTEIN"/>
    <property type="match status" value="1"/>
</dbReference>
<keyword evidence="7" id="KW-1185">Reference proteome</keyword>
<dbReference type="SUPFAM" id="SSF54160">
    <property type="entry name" value="Chromo domain-like"/>
    <property type="match status" value="2"/>
</dbReference>
<dbReference type="EMBL" id="JPKY01000165">
    <property type="protein sequence ID" value="KFH40815.1"/>
    <property type="molecule type" value="Genomic_DNA"/>
</dbReference>
<gene>
    <name evidence="6" type="ORF">ACRE_084910</name>
</gene>
<dbReference type="InterPro" id="IPR051219">
    <property type="entry name" value="Heterochromatin_chromo-domain"/>
</dbReference>
<feature type="region of interest" description="Disordered" evidence="4">
    <location>
        <begin position="77"/>
        <end position="152"/>
    </location>
</feature>
<feature type="domain" description="Chromo" evidence="5">
    <location>
        <begin position="213"/>
        <end position="270"/>
    </location>
</feature>